<dbReference type="InterPro" id="IPR017938">
    <property type="entry name" value="Riboflavin_synthase-like_b-brl"/>
</dbReference>
<comment type="caution">
    <text evidence="9">The sequence shown here is derived from an EMBL/GenBank/DDBJ whole genome shotgun (WGS) entry which is preliminary data.</text>
</comment>
<name>A0A318HDJ1_9BURK</name>
<dbReference type="SUPFAM" id="SSF63380">
    <property type="entry name" value="Riboflavin synthase domain-like"/>
    <property type="match status" value="1"/>
</dbReference>
<evidence type="ECO:0000313" key="10">
    <source>
        <dbReference type="Proteomes" id="UP000247811"/>
    </source>
</evidence>
<dbReference type="Gene3D" id="3.10.20.30">
    <property type="match status" value="1"/>
</dbReference>
<keyword evidence="3" id="KW-0479">Metal-binding</keyword>
<evidence type="ECO:0000313" key="9">
    <source>
        <dbReference type="EMBL" id="PXW97536.1"/>
    </source>
</evidence>
<dbReference type="PANTHER" id="PTHR47354:SF1">
    <property type="entry name" value="CARNITINE MONOOXYGENASE REDUCTASE SUBUNIT"/>
    <property type="match status" value="1"/>
</dbReference>
<dbReference type="EMBL" id="QJJS01000004">
    <property type="protein sequence ID" value="PXW97536.1"/>
    <property type="molecule type" value="Genomic_DNA"/>
</dbReference>
<evidence type="ECO:0000256" key="3">
    <source>
        <dbReference type="ARBA" id="ARBA00022723"/>
    </source>
</evidence>
<accession>A0A318HDJ1</accession>
<keyword evidence="2" id="KW-0001">2Fe-2S</keyword>
<dbReference type="SUPFAM" id="SSF54292">
    <property type="entry name" value="2Fe-2S ferredoxin-like"/>
    <property type="match status" value="1"/>
</dbReference>
<keyword evidence="10" id="KW-1185">Reference proteome</keyword>
<dbReference type="CDD" id="cd06185">
    <property type="entry name" value="PDR_like"/>
    <property type="match status" value="1"/>
</dbReference>
<evidence type="ECO:0000256" key="4">
    <source>
        <dbReference type="ARBA" id="ARBA00023002"/>
    </source>
</evidence>
<evidence type="ECO:0000259" key="7">
    <source>
        <dbReference type="PROSITE" id="PS51085"/>
    </source>
</evidence>
<dbReference type="GO" id="GO:0008168">
    <property type="term" value="F:methyltransferase activity"/>
    <property type="evidence" value="ECO:0007669"/>
    <property type="project" value="UniProtKB-KW"/>
</dbReference>
<proteinExistence type="predicted"/>
<evidence type="ECO:0000259" key="8">
    <source>
        <dbReference type="PROSITE" id="PS51384"/>
    </source>
</evidence>
<dbReference type="InterPro" id="IPR039261">
    <property type="entry name" value="FNR_nucleotide-bd"/>
</dbReference>
<sequence>MVAQDICALELVAALGDALPAFAAGAHIDLYLPGGWVRQYSLCNPPGETSRYLIAVLRDPASRGGSAAVHEQLHPGDLLTISTPRNLFALRPGAGPTTPPRLLLAGGIGLTPLLAMAQALHEADEPFTLHVATRSAARTPFRELLLAGRLAPHVQLHHDDGPATQRLDLDRVLTSPPTHAQLYLCGPGGFIAAATHTARRHGWSEAQIVVESFGIRPSPSTDSTDMPFELELAHSRRVVPVAPGQTAVQALAAVGVTVPVSCEQGICGTCVLPVLAGEPDHRDQYLTPQERADNRCFTPCCSRAKSTRLVVAL</sequence>
<dbReference type="GO" id="GO:0016491">
    <property type="term" value="F:oxidoreductase activity"/>
    <property type="evidence" value="ECO:0007669"/>
    <property type="project" value="UniProtKB-KW"/>
</dbReference>
<dbReference type="Pfam" id="PF00111">
    <property type="entry name" value="Fer2"/>
    <property type="match status" value="1"/>
</dbReference>
<feature type="domain" description="FAD-binding FR-type" evidence="8">
    <location>
        <begin position="1"/>
        <end position="91"/>
    </location>
</feature>
<dbReference type="InterPro" id="IPR050415">
    <property type="entry name" value="MRET"/>
</dbReference>
<keyword evidence="4" id="KW-0560">Oxidoreductase</keyword>
<dbReference type="PROSITE" id="PS51085">
    <property type="entry name" value="2FE2S_FER_2"/>
    <property type="match status" value="1"/>
</dbReference>
<dbReference type="InterPro" id="IPR001041">
    <property type="entry name" value="2Fe-2S_ferredoxin-type"/>
</dbReference>
<reference evidence="9 10" key="1">
    <citation type="submission" date="2018-05" db="EMBL/GenBank/DDBJ databases">
        <title>Genomic Encyclopedia of Type Strains, Phase IV (KMG-IV): sequencing the most valuable type-strain genomes for metagenomic binning, comparative biology and taxonomic classification.</title>
        <authorList>
            <person name="Goeker M."/>
        </authorList>
    </citation>
    <scope>NUCLEOTIDE SEQUENCE [LARGE SCALE GENOMIC DNA]</scope>
    <source>
        <strain evidence="9 10">DSM 566</strain>
    </source>
</reference>
<keyword evidence="9" id="KW-0489">Methyltransferase</keyword>
<dbReference type="PANTHER" id="PTHR47354">
    <property type="entry name" value="NADH OXIDOREDUCTASE HCR"/>
    <property type="match status" value="1"/>
</dbReference>
<organism evidence="9 10">
    <name type="scientific">Sphaerotilus hippei</name>
    <dbReference type="NCBI Taxonomy" id="744406"/>
    <lineage>
        <taxon>Bacteria</taxon>
        <taxon>Pseudomonadati</taxon>
        <taxon>Pseudomonadota</taxon>
        <taxon>Betaproteobacteria</taxon>
        <taxon>Burkholderiales</taxon>
        <taxon>Sphaerotilaceae</taxon>
        <taxon>Sphaerotilus</taxon>
    </lineage>
</organism>
<dbReference type="Gene3D" id="2.40.30.10">
    <property type="entry name" value="Translation factors"/>
    <property type="match status" value="1"/>
</dbReference>
<dbReference type="InterPro" id="IPR006058">
    <property type="entry name" value="2Fe2S_fd_BS"/>
</dbReference>
<dbReference type="CDD" id="cd00207">
    <property type="entry name" value="fer2"/>
    <property type="match status" value="1"/>
</dbReference>
<dbReference type="AlphaFoldDB" id="A0A318HDJ1"/>
<dbReference type="GO" id="GO:0046872">
    <property type="term" value="F:metal ion binding"/>
    <property type="evidence" value="ECO:0007669"/>
    <property type="project" value="UniProtKB-KW"/>
</dbReference>
<dbReference type="PRINTS" id="PR00409">
    <property type="entry name" value="PHDIOXRDTASE"/>
</dbReference>
<evidence type="ECO:0000256" key="5">
    <source>
        <dbReference type="ARBA" id="ARBA00023004"/>
    </source>
</evidence>
<gene>
    <name evidence="9" type="ORF">C7444_104138</name>
</gene>
<evidence type="ECO:0000256" key="2">
    <source>
        <dbReference type="ARBA" id="ARBA00022714"/>
    </source>
</evidence>
<dbReference type="GO" id="GO:0051537">
    <property type="term" value="F:2 iron, 2 sulfur cluster binding"/>
    <property type="evidence" value="ECO:0007669"/>
    <property type="project" value="UniProtKB-KW"/>
</dbReference>
<feature type="domain" description="2Fe-2S ferredoxin-type" evidence="7">
    <location>
        <begin position="228"/>
        <end position="313"/>
    </location>
</feature>
<keyword evidence="1" id="KW-0285">Flavoprotein</keyword>
<evidence type="ECO:0000256" key="6">
    <source>
        <dbReference type="ARBA" id="ARBA00023014"/>
    </source>
</evidence>
<dbReference type="InterPro" id="IPR036010">
    <property type="entry name" value="2Fe-2S_ferredoxin-like_sf"/>
</dbReference>
<dbReference type="SUPFAM" id="SSF52343">
    <property type="entry name" value="Ferredoxin reductase-like, C-terminal NADP-linked domain"/>
    <property type="match status" value="1"/>
</dbReference>
<evidence type="ECO:0000256" key="1">
    <source>
        <dbReference type="ARBA" id="ARBA00022630"/>
    </source>
</evidence>
<keyword evidence="9" id="KW-0808">Transferase</keyword>
<dbReference type="InterPro" id="IPR017927">
    <property type="entry name" value="FAD-bd_FR_type"/>
</dbReference>
<dbReference type="Gene3D" id="3.40.50.80">
    <property type="entry name" value="Nucleotide-binding domain of ferredoxin-NADP reductase (FNR) module"/>
    <property type="match status" value="1"/>
</dbReference>
<dbReference type="GO" id="GO:0032259">
    <property type="term" value="P:methylation"/>
    <property type="evidence" value="ECO:0007669"/>
    <property type="project" value="UniProtKB-KW"/>
</dbReference>
<dbReference type="Proteomes" id="UP000247811">
    <property type="component" value="Unassembled WGS sequence"/>
</dbReference>
<keyword evidence="5" id="KW-0408">Iron</keyword>
<dbReference type="InterPro" id="IPR012675">
    <property type="entry name" value="Beta-grasp_dom_sf"/>
</dbReference>
<protein>
    <submittedName>
        <fullName evidence="9">Vanillate O-demethylase ferredoxin subunit</fullName>
    </submittedName>
</protein>
<dbReference type="PROSITE" id="PS00197">
    <property type="entry name" value="2FE2S_FER_1"/>
    <property type="match status" value="1"/>
</dbReference>
<dbReference type="PROSITE" id="PS51384">
    <property type="entry name" value="FAD_FR"/>
    <property type="match status" value="1"/>
</dbReference>
<keyword evidence="6" id="KW-0411">Iron-sulfur</keyword>